<dbReference type="InterPro" id="IPR059185">
    <property type="entry name" value="MRP13_sacc"/>
</dbReference>
<dbReference type="HOGENOM" id="CLU_894829_0_0_1"/>
<name>Q6CKT2_KLULA</name>
<evidence type="ECO:0000313" key="3">
    <source>
        <dbReference type="Proteomes" id="UP000000598"/>
    </source>
</evidence>
<feature type="region of interest" description="Disordered" evidence="1">
    <location>
        <begin position="302"/>
        <end position="321"/>
    </location>
</feature>
<dbReference type="AlphaFoldDB" id="Q6CKT2"/>
<gene>
    <name evidence="2" type="ORF">KLLA0_F08305g</name>
</gene>
<evidence type="ECO:0000256" key="1">
    <source>
        <dbReference type="SAM" id="MobiDB-lite"/>
    </source>
</evidence>
<dbReference type="Proteomes" id="UP000000598">
    <property type="component" value="Chromosome F"/>
</dbReference>
<dbReference type="InParanoid" id="Q6CKT2"/>
<dbReference type="KEGG" id="kla:KLLA0_F08305g"/>
<dbReference type="eggNOG" id="ENOG502RYVU">
    <property type="taxonomic scope" value="Eukaryota"/>
</dbReference>
<keyword evidence="3" id="KW-1185">Reference proteome</keyword>
<dbReference type="OMA" id="YRPKNAN"/>
<accession>Q6CKT2</accession>
<dbReference type="CDD" id="cd23704">
    <property type="entry name" value="mS44"/>
    <property type="match status" value="1"/>
</dbReference>
<reference evidence="2 3" key="1">
    <citation type="journal article" date="2004" name="Nature">
        <title>Genome evolution in yeasts.</title>
        <authorList>
            <consortium name="Genolevures"/>
            <person name="Dujon B."/>
            <person name="Sherman D."/>
            <person name="Fischer G."/>
            <person name="Durrens P."/>
            <person name="Casaregola S."/>
            <person name="Lafontaine I."/>
            <person name="de Montigny J."/>
            <person name="Marck C."/>
            <person name="Neuveglise C."/>
            <person name="Talla E."/>
            <person name="Goffard N."/>
            <person name="Frangeul L."/>
            <person name="Aigle M."/>
            <person name="Anthouard V."/>
            <person name="Babour A."/>
            <person name="Barbe V."/>
            <person name="Barnay S."/>
            <person name="Blanchin S."/>
            <person name="Beckerich J.M."/>
            <person name="Beyne E."/>
            <person name="Bleykasten C."/>
            <person name="Boisrame A."/>
            <person name="Boyer J."/>
            <person name="Cattolico L."/>
            <person name="Confanioleri F."/>
            <person name="de Daruvar A."/>
            <person name="Despons L."/>
            <person name="Fabre E."/>
            <person name="Fairhead C."/>
            <person name="Ferry-Dumazet H."/>
            <person name="Groppi A."/>
            <person name="Hantraye F."/>
            <person name="Hennequin C."/>
            <person name="Jauniaux N."/>
            <person name="Joyet P."/>
            <person name="Kachouri R."/>
            <person name="Kerrest A."/>
            <person name="Koszul R."/>
            <person name="Lemaire M."/>
            <person name="Lesur I."/>
            <person name="Ma L."/>
            <person name="Muller H."/>
            <person name="Nicaud J.M."/>
            <person name="Nikolski M."/>
            <person name="Oztas S."/>
            <person name="Ozier-Kalogeropoulos O."/>
            <person name="Pellenz S."/>
            <person name="Potier S."/>
            <person name="Richard G.F."/>
            <person name="Straub M.L."/>
            <person name="Suleau A."/>
            <person name="Swennene D."/>
            <person name="Tekaia F."/>
            <person name="Wesolowski-Louvel M."/>
            <person name="Westhof E."/>
            <person name="Wirth B."/>
            <person name="Zeniou-Meyer M."/>
            <person name="Zivanovic I."/>
            <person name="Bolotin-Fukuhara M."/>
            <person name="Thierry A."/>
            <person name="Bouchier C."/>
            <person name="Caudron B."/>
            <person name="Scarpelli C."/>
            <person name="Gaillardin C."/>
            <person name="Weissenbach J."/>
            <person name="Wincker P."/>
            <person name="Souciet J.L."/>
        </authorList>
    </citation>
    <scope>NUCLEOTIDE SEQUENCE [LARGE SCALE GENOMIC DNA]</scope>
    <source>
        <strain evidence="3">ATCC 8585 / CBS 2359 / DSM 70799 / NBRC 1267 / NRRL Y-1140 / WM37</strain>
    </source>
</reference>
<evidence type="ECO:0000313" key="2">
    <source>
        <dbReference type="EMBL" id="CAG98165.1"/>
    </source>
</evidence>
<sequence length="321" mass="36697">MFSRFFTRSVSTGVESRAVFDNFLQFVKTPQTLRPYIYRKKNANRLLAMDLKDPETKLPIQPRPSVLRPSASVLNSVILNASSAEELENMVRDWKNITPRRKEFWSYLIPQHLQNMLLTSTFKFGALGAVLNVLYQIQPLLVKAKQLEAYNVDVWYNTVLMCQLHRNAFQNVQDSGMVERGLRKLSSTVTKREDTTGLTKEIVQALGRQQNVEVKLPNFARNIEINLPSIDVSTASQNQLRTFLTKNTTQYLLSRTALDFGSTEAKLQQFVENYQAVLAQNSVADIYDKYVSQYKQLLTQKATESETTEEAHADAQAEETK</sequence>
<dbReference type="FunCoup" id="Q6CKT2">
    <property type="interactions" value="140"/>
</dbReference>
<proteinExistence type="predicted"/>
<protein>
    <submittedName>
        <fullName evidence="2">KLLA0F08305p</fullName>
    </submittedName>
</protein>
<dbReference type="EMBL" id="CR382126">
    <property type="protein sequence ID" value="CAG98165.1"/>
    <property type="molecule type" value="Genomic_DNA"/>
</dbReference>
<dbReference type="PaxDb" id="284590-Q6CKT2"/>
<dbReference type="STRING" id="284590.Q6CKT2"/>
<feature type="compositionally biased region" description="Basic and acidic residues" evidence="1">
    <location>
        <begin position="309"/>
        <end position="321"/>
    </location>
</feature>
<organism evidence="2 3">
    <name type="scientific">Kluyveromyces lactis (strain ATCC 8585 / CBS 2359 / DSM 70799 / NBRC 1267 / NRRL Y-1140 / WM37)</name>
    <name type="common">Yeast</name>
    <name type="synonym">Candida sphaerica</name>
    <dbReference type="NCBI Taxonomy" id="284590"/>
    <lineage>
        <taxon>Eukaryota</taxon>
        <taxon>Fungi</taxon>
        <taxon>Dikarya</taxon>
        <taxon>Ascomycota</taxon>
        <taxon>Saccharomycotina</taxon>
        <taxon>Saccharomycetes</taxon>
        <taxon>Saccharomycetales</taxon>
        <taxon>Saccharomycetaceae</taxon>
        <taxon>Kluyveromyces</taxon>
    </lineage>
</organism>